<accession>A0A3M7SEW6</accession>
<dbReference type="EMBL" id="REGN01001503">
    <property type="protein sequence ID" value="RNA34279.1"/>
    <property type="molecule type" value="Genomic_DNA"/>
</dbReference>
<organism evidence="1 2">
    <name type="scientific">Brachionus plicatilis</name>
    <name type="common">Marine rotifer</name>
    <name type="synonym">Brachionus muelleri</name>
    <dbReference type="NCBI Taxonomy" id="10195"/>
    <lineage>
        <taxon>Eukaryota</taxon>
        <taxon>Metazoa</taxon>
        <taxon>Spiralia</taxon>
        <taxon>Gnathifera</taxon>
        <taxon>Rotifera</taxon>
        <taxon>Eurotatoria</taxon>
        <taxon>Monogononta</taxon>
        <taxon>Pseudotrocha</taxon>
        <taxon>Ploima</taxon>
        <taxon>Brachionidae</taxon>
        <taxon>Brachionus</taxon>
    </lineage>
</organism>
<protein>
    <submittedName>
        <fullName evidence="1">Uncharacterized protein</fullName>
    </submittedName>
</protein>
<evidence type="ECO:0000313" key="2">
    <source>
        <dbReference type="Proteomes" id="UP000276133"/>
    </source>
</evidence>
<comment type="caution">
    <text evidence="1">The sequence shown here is derived from an EMBL/GenBank/DDBJ whole genome shotgun (WGS) entry which is preliminary data.</text>
</comment>
<name>A0A3M7SEW6_BRAPC</name>
<keyword evidence="2" id="KW-1185">Reference proteome</keyword>
<dbReference type="Proteomes" id="UP000276133">
    <property type="component" value="Unassembled WGS sequence"/>
</dbReference>
<proteinExistence type="predicted"/>
<sequence>MIQFISLIYLLV</sequence>
<reference evidence="1 2" key="1">
    <citation type="journal article" date="2018" name="Sci. Rep.">
        <title>Genomic signatures of local adaptation to the degree of environmental predictability in rotifers.</title>
        <authorList>
            <person name="Franch-Gras L."/>
            <person name="Hahn C."/>
            <person name="Garcia-Roger E.M."/>
            <person name="Carmona M.J."/>
            <person name="Serra M."/>
            <person name="Gomez A."/>
        </authorList>
    </citation>
    <scope>NUCLEOTIDE SEQUENCE [LARGE SCALE GENOMIC DNA]</scope>
    <source>
        <strain evidence="1">HYR1</strain>
    </source>
</reference>
<evidence type="ECO:0000313" key="1">
    <source>
        <dbReference type="EMBL" id="RNA34279.1"/>
    </source>
</evidence>
<gene>
    <name evidence="1" type="ORF">BpHYR1_029814</name>
</gene>